<keyword evidence="2" id="KW-1185">Reference proteome</keyword>
<reference evidence="1" key="1">
    <citation type="submission" date="2022-02" db="EMBL/GenBank/DDBJ databases">
        <title>Plant Genome Project.</title>
        <authorList>
            <person name="Zhang R.-G."/>
        </authorList>
    </citation>
    <scope>NUCLEOTIDE SEQUENCE</scope>
    <source>
        <strain evidence="1">AT1</strain>
    </source>
</reference>
<protein>
    <submittedName>
        <fullName evidence="1">Uncharacterized protein</fullName>
    </submittedName>
</protein>
<evidence type="ECO:0000313" key="1">
    <source>
        <dbReference type="EMBL" id="KAI8571963.1"/>
    </source>
</evidence>
<comment type="caution">
    <text evidence="1">The sequence shown here is derived from an EMBL/GenBank/DDBJ whole genome shotgun (WGS) entry which is preliminary data.</text>
</comment>
<evidence type="ECO:0000313" key="2">
    <source>
        <dbReference type="Proteomes" id="UP001062846"/>
    </source>
</evidence>
<proteinExistence type="predicted"/>
<dbReference type="Proteomes" id="UP001062846">
    <property type="component" value="Chromosome 1"/>
</dbReference>
<dbReference type="EMBL" id="CM046388">
    <property type="protein sequence ID" value="KAI8571963.1"/>
    <property type="molecule type" value="Genomic_DNA"/>
</dbReference>
<sequence length="242" mass="27906">MPFITLDRAFITALIKRWRPETHTFHLRSGESTVTLRDMEIITSLPIDGRPVTWDSRLDKNKKKELCERLLGLDPLGEVMSGFKVSLKWLRDYFDGKVKEGDDEVMVLRKARGYILQLIGGIVLPDQSSSHVYLCFLSLLDDLRLPSHPLPLPRLQFYYWIERLGGGECSYSCKFGVGSNFLSLPRTCDDEFHSANLSTHVVGYYRFSSDVQRPDEVIVYVTFCYFVTNCWSFRKRLVICGS</sequence>
<accession>A0ACC0Q4Q1</accession>
<name>A0ACC0Q4Q1_RHOML</name>
<gene>
    <name evidence="1" type="ORF">RHMOL_Rhmol01G0161700</name>
</gene>
<organism evidence="1 2">
    <name type="scientific">Rhododendron molle</name>
    <name type="common">Chinese azalea</name>
    <name type="synonym">Azalea mollis</name>
    <dbReference type="NCBI Taxonomy" id="49168"/>
    <lineage>
        <taxon>Eukaryota</taxon>
        <taxon>Viridiplantae</taxon>
        <taxon>Streptophyta</taxon>
        <taxon>Embryophyta</taxon>
        <taxon>Tracheophyta</taxon>
        <taxon>Spermatophyta</taxon>
        <taxon>Magnoliopsida</taxon>
        <taxon>eudicotyledons</taxon>
        <taxon>Gunneridae</taxon>
        <taxon>Pentapetalae</taxon>
        <taxon>asterids</taxon>
        <taxon>Ericales</taxon>
        <taxon>Ericaceae</taxon>
        <taxon>Ericoideae</taxon>
        <taxon>Rhodoreae</taxon>
        <taxon>Rhododendron</taxon>
    </lineage>
</organism>